<evidence type="ECO:0000313" key="11">
    <source>
        <dbReference type="Proteomes" id="UP001365542"/>
    </source>
</evidence>
<feature type="region of interest" description="Disordered" evidence="7">
    <location>
        <begin position="174"/>
        <end position="193"/>
    </location>
</feature>
<dbReference type="PROSITE" id="PS00137">
    <property type="entry name" value="SUBTILASE_HIS"/>
    <property type="match status" value="1"/>
</dbReference>
<protein>
    <submittedName>
        <fullName evidence="10">Serine protease</fullName>
    </submittedName>
</protein>
<dbReference type="CDD" id="cd04077">
    <property type="entry name" value="Peptidases_S8_PCSK9_ProteinaseK_like"/>
    <property type="match status" value="1"/>
</dbReference>
<keyword evidence="8" id="KW-0732">Signal</keyword>
<evidence type="ECO:0000256" key="5">
    <source>
        <dbReference type="PROSITE-ProRule" id="PRU01240"/>
    </source>
</evidence>
<dbReference type="EMBL" id="JAVHJO010000002">
    <property type="protein sequence ID" value="KAK6542740.1"/>
    <property type="molecule type" value="Genomic_DNA"/>
</dbReference>
<feature type="active site" description="Charge relay system" evidence="5">
    <location>
        <position position="287"/>
    </location>
</feature>
<dbReference type="PROSITE" id="PS51892">
    <property type="entry name" value="SUBTILASE"/>
    <property type="match status" value="1"/>
</dbReference>
<dbReference type="Gene3D" id="3.40.50.200">
    <property type="entry name" value="Peptidase S8/S53 domain"/>
    <property type="match status" value="1"/>
</dbReference>
<evidence type="ECO:0000256" key="3">
    <source>
        <dbReference type="ARBA" id="ARBA00022801"/>
    </source>
</evidence>
<name>A0AAV9XKY0_9PEZI</name>
<evidence type="ECO:0000313" key="10">
    <source>
        <dbReference type="EMBL" id="KAK6542740.1"/>
    </source>
</evidence>
<comment type="similarity">
    <text evidence="1 5 6">Belongs to the peptidase S8 family.</text>
</comment>
<keyword evidence="4 5" id="KW-0720">Serine protease</keyword>
<dbReference type="InterPro" id="IPR023828">
    <property type="entry name" value="Peptidase_S8_Ser-AS"/>
</dbReference>
<dbReference type="PROSITE" id="PS00138">
    <property type="entry name" value="SUBTILASE_SER"/>
    <property type="match status" value="1"/>
</dbReference>
<dbReference type="Proteomes" id="UP001365542">
    <property type="component" value="Unassembled WGS sequence"/>
</dbReference>
<feature type="active site" description="Charge relay system" evidence="5">
    <location>
        <position position="256"/>
    </location>
</feature>
<feature type="signal peptide" evidence="8">
    <location>
        <begin position="1"/>
        <end position="21"/>
    </location>
</feature>
<dbReference type="InterPro" id="IPR015500">
    <property type="entry name" value="Peptidase_S8_subtilisin-rel"/>
</dbReference>
<dbReference type="PRINTS" id="PR00723">
    <property type="entry name" value="SUBTILISIN"/>
</dbReference>
<evidence type="ECO:0000256" key="4">
    <source>
        <dbReference type="ARBA" id="ARBA00022825"/>
    </source>
</evidence>
<keyword evidence="3 5" id="KW-0378">Hydrolase</keyword>
<dbReference type="InterPro" id="IPR034193">
    <property type="entry name" value="PCSK9_ProteinaseK-like"/>
</dbReference>
<evidence type="ECO:0000256" key="1">
    <source>
        <dbReference type="ARBA" id="ARBA00011073"/>
    </source>
</evidence>
<dbReference type="PROSITE" id="PS00136">
    <property type="entry name" value="SUBTILASE_ASP"/>
    <property type="match status" value="1"/>
</dbReference>
<feature type="chain" id="PRO_5043317502" evidence="8">
    <location>
        <begin position="22"/>
        <end position="516"/>
    </location>
</feature>
<dbReference type="InterPro" id="IPR022398">
    <property type="entry name" value="Peptidase_S8_His-AS"/>
</dbReference>
<evidence type="ECO:0000256" key="6">
    <source>
        <dbReference type="RuleBase" id="RU003355"/>
    </source>
</evidence>
<dbReference type="AlphaFoldDB" id="A0AAV9XKY0"/>
<dbReference type="FunFam" id="3.40.50.200:FF:000007">
    <property type="entry name" value="Subtilisin-like serine protease"/>
    <property type="match status" value="1"/>
</dbReference>
<keyword evidence="2 5" id="KW-0645">Protease</keyword>
<evidence type="ECO:0000256" key="8">
    <source>
        <dbReference type="SAM" id="SignalP"/>
    </source>
</evidence>
<dbReference type="SUPFAM" id="SSF52743">
    <property type="entry name" value="Subtilisin-like"/>
    <property type="match status" value="1"/>
</dbReference>
<sequence>MKPASLLSTAMLLAAAPSVIAIPLTSSGTKKDSIDLDNEEYIVVLKAEETRSWTHVFADMGFNDTKRHTQNGAISTHGVKSGITYATKHGVKLRTFGNSFRAFTMKMPKSHSVDLLSMPSIAFLEKNNIRSKQMPHRPNSKRATHGAMRRVPRGVDDWKGRRFDIIKRQELIDGSSPHNRTMPTIGLIPVNGTVPTNGTRPTTGHTLILQNTAPWNLQRISSAHSIPADGRRITELTYKYRFDSTAGKGVDAYIIDSGIYTSHPDFQGRAEMIYSAFDDDGEDGDGHGTHVAGTVGSLTYGVAKNVNLLGCKVLDDTGDGSDAAIAAGIDAALASHMKRKNKPGFVGSVMNLSLGSPKQSQVLYAVLKRAADAGMHIAVAPGNDNKDACTDFPAGYNKKIPSLFVVGASDIDDLRADFSDNGPCVDLHAPGVGIVSSTIDGKHASKEGTSMATPAVVGVIAAELSKNPQFKLDPIGMKKHILSLAEKGVLKTKPNDDALNGGMVLLNTGFPGDPSA</sequence>
<dbReference type="InterPro" id="IPR000209">
    <property type="entry name" value="Peptidase_S8/S53_dom"/>
</dbReference>
<dbReference type="InterPro" id="IPR023827">
    <property type="entry name" value="Peptidase_S8_Asp-AS"/>
</dbReference>
<dbReference type="Pfam" id="PF00082">
    <property type="entry name" value="Peptidase_S8"/>
    <property type="match status" value="1"/>
</dbReference>
<accession>A0AAV9XKY0</accession>
<dbReference type="GO" id="GO:0004252">
    <property type="term" value="F:serine-type endopeptidase activity"/>
    <property type="evidence" value="ECO:0007669"/>
    <property type="project" value="UniProtKB-UniRule"/>
</dbReference>
<evidence type="ECO:0000259" key="9">
    <source>
        <dbReference type="Pfam" id="PF00082"/>
    </source>
</evidence>
<dbReference type="PANTHER" id="PTHR43806:SF11">
    <property type="entry name" value="CEREVISIN-RELATED"/>
    <property type="match status" value="1"/>
</dbReference>
<dbReference type="GO" id="GO:0006508">
    <property type="term" value="P:proteolysis"/>
    <property type="evidence" value="ECO:0007669"/>
    <property type="project" value="UniProtKB-KW"/>
</dbReference>
<keyword evidence="11" id="KW-1185">Reference proteome</keyword>
<dbReference type="InterPro" id="IPR036852">
    <property type="entry name" value="Peptidase_S8/S53_dom_sf"/>
</dbReference>
<reference evidence="10 11" key="1">
    <citation type="submission" date="2019-10" db="EMBL/GenBank/DDBJ databases">
        <authorList>
            <person name="Palmer J.M."/>
        </authorList>
    </citation>
    <scope>NUCLEOTIDE SEQUENCE [LARGE SCALE GENOMIC DNA]</scope>
    <source>
        <strain evidence="10 11">TWF694</strain>
    </source>
</reference>
<feature type="active site" description="Charge relay system" evidence="5">
    <location>
        <position position="450"/>
    </location>
</feature>
<proteinExistence type="inferred from homology"/>
<dbReference type="PANTHER" id="PTHR43806">
    <property type="entry name" value="PEPTIDASE S8"/>
    <property type="match status" value="1"/>
</dbReference>
<feature type="domain" description="Peptidase S8/S53" evidence="9">
    <location>
        <begin position="248"/>
        <end position="488"/>
    </location>
</feature>
<organism evidence="10 11">
    <name type="scientific">Orbilia ellipsospora</name>
    <dbReference type="NCBI Taxonomy" id="2528407"/>
    <lineage>
        <taxon>Eukaryota</taxon>
        <taxon>Fungi</taxon>
        <taxon>Dikarya</taxon>
        <taxon>Ascomycota</taxon>
        <taxon>Pezizomycotina</taxon>
        <taxon>Orbiliomycetes</taxon>
        <taxon>Orbiliales</taxon>
        <taxon>Orbiliaceae</taxon>
        <taxon>Orbilia</taxon>
    </lineage>
</organism>
<evidence type="ECO:0000256" key="2">
    <source>
        <dbReference type="ARBA" id="ARBA00022670"/>
    </source>
</evidence>
<gene>
    <name evidence="10" type="primary">SUB8_9</name>
    <name evidence="10" type="ORF">TWF694_006681</name>
</gene>
<comment type="caution">
    <text evidence="10">The sequence shown here is derived from an EMBL/GenBank/DDBJ whole genome shotgun (WGS) entry which is preliminary data.</text>
</comment>
<evidence type="ECO:0000256" key="7">
    <source>
        <dbReference type="SAM" id="MobiDB-lite"/>
    </source>
</evidence>
<dbReference type="InterPro" id="IPR050131">
    <property type="entry name" value="Peptidase_S8_subtilisin-like"/>
</dbReference>